<dbReference type="SUPFAM" id="SSF52402">
    <property type="entry name" value="Adenine nucleotide alpha hydrolases-like"/>
    <property type="match status" value="2"/>
</dbReference>
<dbReference type="RefSeq" id="WP_203776640.1">
    <property type="nucleotide sequence ID" value="NZ_BAAAYJ010000021.1"/>
</dbReference>
<dbReference type="AlphaFoldDB" id="A0A919MRD6"/>
<organism evidence="3 4">
    <name type="scientific">Actinoplanes nipponensis</name>
    <dbReference type="NCBI Taxonomy" id="135950"/>
    <lineage>
        <taxon>Bacteria</taxon>
        <taxon>Bacillati</taxon>
        <taxon>Actinomycetota</taxon>
        <taxon>Actinomycetes</taxon>
        <taxon>Micromonosporales</taxon>
        <taxon>Micromonosporaceae</taxon>
        <taxon>Actinoplanes</taxon>
    </lineage>
</organism>
<protein>
    <submittedName>
        <fullName evidence="3">Universal stress protein</fullName>
    </submittedName>
</protein>
<gene>
    <name evidence="3" type="ORF">Ani05nite_76460</name>
</gene>
<dbReference type="Proteomes" id="UP000647172">
    <property type="component" value="Unassembled WGS sequence"/>
</dbReference>
<dbReference type="InterPro" id="IPR006015">
    <property type="entry name" value="Universal_stress_UspA"/>
</dbReference>
<reference evidence="3" key="1">
    <citation type="submission" date="2021-01" db="EMBL/GenBank/DDBJ databases">
        <title>Whole genome shotgun sequence of Actinoplanes nipponensis NBRC 14063.</title>
        <authorList>
            <person name="Komaki H."/>
            <person name="Tamura T."/>
        </authorList>
    </citation>
    <scope>NUCLEOTIDE SEQUENCE</scope>
    <source>
        <strain evidence="3">NBRC 14063</strain>
    </source>
</reference>
<dbReference type="InterPro" id="IPR006016">
    <property type="entry name" value="UspA"/>
</dbReference>
<dbReference type="Gene3D" id="3.40.50.620">
    <property type="entry name" value="HUPs"/>
    <property type="match status" value="2"/>
</dbReference>
<dbReference type="EMBL" id="BOMQ01000095">
    <property type="protein sequence ID" value="GIE54112.1"/>
    <property type="molecule type" value="Genomic_DNA"/>
</dbReference>
<dbReference type="PRINTS" id="PR01438">
    <property type="entry name" value="UNVRSLSTRESS"/>
</dbReference>
<keyword evidence="4" id="KW-1185">Reference proteome</keyword>
<evidence type="ECO:0000256" key="1">
    <source>
        <dbReference type="ARBA" id="ARBA00008791"/>
    </source>
</evidence>
<comment type="similarity">
    <text evidence="1">Belongs to the universal stress protein A family.</text>
</comment>
<feature type="domain" description="UspA" evidence="2">
    <location>
        <begin position="149"/>
        <end position="286"/>
    </location>
</feature>
<name>A0A919MRD6_9ACTN</name>
<dbReference type="InterPro" id="IPR014729">
    <property type="entry name" value="Rossmann-like_a/b/a_fold"/>
</dbReference>
<dbReference type="Pfam" id="PF00582">
    <property type="entry name" value="Usp"/>
    <property type="match status" value="2"/>
</dbReference>
<proteinExistence type="inferred from homology"/>
<evidence type="ECO:0000313" key="3">
    <source>
        <dbReference type="EMBL" id="GIE54112.1"/>
    </source>
</evidence>
<comment type="caution">
    <text evidence="3">The sequence shown here is derived from an EMBL/GenBank/DDBJ whole genome shotgun (WGS) entry which is preliminary data.</text>
</comment>
<feature type="domain" description="UspA" evidence="2">
    <location>
        <begin position="6"/>
        <end position="140"/>
    </location>
</feature>
<evidence type="ECO:0000259" key="2">
    <source>
        <dbReference type="Pfam" id="PF00582"/>
    </source>
</evidence>
<dbReference type="PANTHER" id="PTHR46268">
    <property type="entry name" value="STRESS RESPONSE PROTEIN NHAX"/>
    <property type="match status" value="1"/>
</dbReference>
<evidence type="ECO:0000313" key="4">
    <source>
        <dbReference type="Proteomes" id="UP000647172"/>
    </source>
</evidence>
<dbReference type="PANTHER" id="PTHR46268:SF6">
    <property type="entry name" value="UNIVERSAL STRESS PROTEIN UP12"/>
    <property type="match status" value="1"/>
</dbReference>
<accession>A0A919MRD6</accession>
<sequence>MSTAAVAVGTDGTEYSNAAVDWAAHEAQRRRRPLRIVHAFDWDRQQTRSPAGAEYADRARTFAEGIVATALDRARALAPDIAIRTDVLVGHAVPRLLEAAQDADRLVLGSRGRGGFAGLLLGSVSQRVATHAPGPVVVVRGRGGPAGGPIVAGVDDSPAADLVLDAAFTAAAEQQCPVTVVRAYLPVIPLWLVDVPAAAVETPEQDAQERAQLEEQLVPWRARFPAVPVGTVLTHEGASLALVEASRQARLIVVGSRGHGALAGALLGSASLQLLHHAACPVLITRPRPA</sequence>